<evidence type="ECO:0000256" key="1">
    <source>
        <dbReference type="ARBA" id="ARBA00022669"/>
    </source>
</evidence>
<feature type="signal peptide" evidence="4">
    <location>
        <begin position="1"/>
        <end position="19"/>
    </location>
</feature>
<evidence type="ECO:0000256" key="4">
    <source>
        <dbReference type="SAM" id="SignalP"/>
    </source>
</evidence>
<proteinExistence type="predicted"/>
<protein>
    <submittedName>
        <fullName evidence="6">Peptidoglycan-binding lysin domain</fullName>
    </submittedName>
</protein>
<dbReference type="SUPFAM" id="SSF54106">
    <property type="entry name" value="LysM domain"/>
    <property type="match status" value="3"/>
</dbReference>
<gene>
    <name evidence="6" type="ORF">PCAMFM013_S023g000192</name>
</gene>
<evidence type="ECO:0000256" key="3">
    <source>
        <dbReference type="ARBA" id="ARBA00023026"/>
    </source>
</evidence>
<evidence type="ECO:0000259" key="5">
    <source>
        <dbReference type="PROSITE" id="PS51782"/>
    </source>
</evidence>
<dbReference type="GO" id="GO:0008061">
    <property type="term" value="F:chitin binding"/>
    <property type="evidence" value="ECO:0007669"/>
    <property type="project" value="UniProtKB-KW"/>
</dbReference>
<dbReference type="STRING" id="1429867.A0A0G4PN02"/>
<feature type="chain" id="PRO_5005195487" evidence="4">
    <location>
        <begin position="20"/>
        <end position="377"/>
    </location>
</feature>
<dbReference type="InterPro" id="IPR052210">
    <property type="entry name" value="LysM1-like"/>
</dbReference>
<dbReference type="Proteomes" id="UP000053732">
    <property type="component" value="Unassembled WGS sequence"/>
</dbReference>
<keyword evidence="1" id="KW-0147">Chitin-binding</keyword>
<evidence type="ECO:0000256" key="2">
    <source>
        <dbReference type="ARBA" id="ARBA00022729"/>
    </source>
</evidence>
<sequence>MVLSGFLLAAVATAQIAAGYLVSPSGTAFPGASSDCSAWVYGTSSLTCAEIESENGITLNQFATWNPELFQISSTCALVSGFYYCVQVNFNSTVTSTTSSLSTFVTSKASNTLGVSSSTVIGDGLSTPSPIQTGMTNICYSYHLVASGDTCGAITSDAGIALTDFYSWNPAVGTDCANLDIGDYVCIKILGYGISVSAVSTARPTSSKAVSTSATSSTSTGNGITTPTPIQTGMISTCDSFYLVVSGDSCSDLATSQGISLTNFYAWNPAVGTSCEFLGLGDYVCVGIVGYTATITTTTATTTTTTSTGNDITTPTPVQTGMVSDCNTFYYVVSGDGCSSIATSQGVTVAEIEAWNPAIGTDCTSLWLETYICVGIV</sequence>
<dbReference type="PANTHER" id="PTHR34997:SF2">
    <property type="entry name" value="LYSM DOMAIN-CONTAINING PROTEIN-RELATED"/>
    <property type="match status" value="1"/>
</dbReference>
<organism evidence="6 7">
    <name type="scientific">Penicillium camemberti (strain FM 013)</name>
    <dbReference type="NCBI Taxonomy" id="1429867"/>
    <lineage>
        <taxon>Eukaryota</taxon>
        <taxon>Fungi</taxon>
        <taxon>Dikarya</taxon>
        <taxon>Ascomycota</taxon>
        <taxon>Pezizomycotina</taxon>
        <taxon>Eurotiomycetes</taxon>
        <taxon>Eurotiomycetidae</taxon>
        <taxon>Eurotiales</taxon>
        <taxon>Aspergillaceae</taxon>
        <taxon>Penicillium</taxon>
    </lineage>
</organism>
<feature type="domain" description="LysM" evidence="5">
    <location>
        <begin position="141"/>
        <end position="187"/>
    </location>
</feature>
<feature type="domain" description="LysM" evidence="5">
    <location>
        <begin position="328"/>
        <end position="374"/>
    </location>
</feature>
<keyword evidence="7" id="KW-1185">Reference proteome</keyword>
<feature type="domain" description="LysM" evidence="5">
    <location>
        <begin position="240"/>
        <end position="286"/>
    </location>
</feature>
<dbReference type="InterPro" id="IPR018392">
    <property type="entry name" value="LysM"/>
</dbReference>
<keyword evidence="2 4" id="KW-0732">Signal</keyword>
<dbReference type="PROSITE" id="PS51782">
    <property type="entry name" value="LYSM"/>
    <property type="match status" value="3"/>
</dbReference>
<dbReference type="SMART" id="SM00257">
    <property type="entry name" value="LysM"/>
    <property type="match status" value="3"/>
</dbReference>
<reference evidence="6 7" key="1">
    <citation type="journal article" date="2014" name="Nat. Commun.">
        <title>Multiple recent horizontal transfers of a large genomic region in cheese making fungi.</title>
        <authorList>
            <person name="Cheeseman K."/>
            <person name="Ropars J."/>
            <person name="Renault P."/>
            <person name="Dupont J."/>
            <person name="Gouzy J."/>
            <person name="Branca A."/>
            <person name="Abraham A.L."/>
            <person name="Ceppi M."/>
            <person name="Conseiller E."/>
            <person name="Debuchy R."/>
            <person name="Malagnac F."/>
            <person name="Goarin A."/>
            <person name="Silar P."/>
            <person name="Lacoste S."/>
            <person name="Sallet E."/>
            <person name="Bensimon A."/>
            <person name="Giraud T."/>
            <person name="Brygoo Y."/>
        </authorList>
    </citation>
    <scope>NUCLEOTIDE SEQUENCE [LARGE SCALE GENOMIC DNA]</scope>
    <source>
        <strain evidence="7">FM 013</strain>
    </source>
</reference>
<dbReference type="EMBL" id="HG793156">
    <property type="protein sequence ID" value="CRL27734.1"/>
    <property type="molecule type" value="Genomic_DNA"/>
</dbReference>
<dbReference type="CDD" id="cd00118">
    <property type="entry name" value="LysM"/>
    <property type="match status" value="3"/>
</dbReference>
<accession>A0A0G4PN02</accession>
<dbReference type="InterPro" id="IPR036779">
    <property type="entry name" value="LysM_dom_sf"/>
</dbReference>
<name>A0A0G4PN02_PENC3</name>
<dbReference type="PANTHER" id="PTHR34997">
    <property type="entry name" value="AM15"/>
    <property type="match status" value="1"/>
</dbReference>
<keyword evidence="3" id="KW-0843">Virulence</keyword>
<dbReference type="Gene3D" id="3.10.350.10">
    <property type="entry name" value="LysM domain"/>
    <property type="match status" value="4"/>
</dbReference>
<evidence type="ECO:0000313" key="7">
    <source>
        <dbReference type="Proteomes" id="UP000053732"/>
    </source>
</evidence>
<evidence type="ECO:0000313" key="6">
    <source>
        <dbReference type="EMBL" id="CRL27734.1"/>
    </source>
</evidence>
<dbReference type="Pfam" id="PF01476">
    <property type="entry name" value="LysM"/>
    <property type="match status" value="3"/>
</dbReference>
<dbReference type="AlphaFoldDB" id="A0A0G4PN02"/>